<accession>A0A9D9NCG9</accession>
<dbReference type="Proteomes" id="UP000810292">
    <property type="component" value="Unassembled WGS sequence"/>
</dbReference>
<reference evidence="1" key="2">
    <citation type="journal article" date="2021" name="PeerJ">
        <title>Extensive microbial diversity within the chicken gut microbiome revealed by metagenomics and culture.</title>
        <authorList>
            <person name="Gilroy R."/>
            <person name="Ravi A."/>
            <person name="Getino M."/>
            <person name="Pursley I."/>
            <person name="Horton D.L."/>
            <person name="Alikhan N.F."/>
            <person name="Baker D."/>
            <person name="Gharbi K."/>
            <person name="Hall N."/>
            <person name="Watson M."/>
            <person name="Adriaenssens E.M."/>
            <person name="Foster-Nyarko E."/>
            <person name="Jarju S."/>
            <person name="Secka A."/>
            <person name="Antonio M."/>
            <person name="Oren A."/>
            <person name="Chaudhuri R.R."/>
            <person name="La Ragione R."/>
            <person name="Hildebrand F."/>
            <person name="Pallen M.J."/>
        </authorList>
    </citation>
    <scope>NUCLEOTIDE SEQUENCE</scope>
    <source>
        <strain evidence="1">14700</strain>
    </source>
</reference>
<sequence>MIYHEDIFYPSEKDALMKLVSPIEDDARHKAFILPHMALEYIAHLYRKAFASIPDGTRIIGLFPLHREVLERDKGTMLFSSETRDENTPLGTVRIEALPFPSASPYEEEEYSMELLLPFIAYHNPKSVFHPLFVSVKNSEDMKKLSRILSGYDDGNTVFIISSNMTGRLDDGIEEERNEAVNLILSSEHLMDAWMKGKLKACGAPLAEAVTRFTGGRWKLIGISEKETKAGHAAFILEDE</sequence>
<dbReference type="EMBL" id="JADIMF010000015">
    <property type="protein sequence ID" value="MBO8468333.1"/>
    <property type="molecule type" value="Genomic_DNA"/>
</dbReference>
<evidence type="ECO:0000313" key="2">
    <source>
        <dbReference type="Proteomes" id="UP000810292"/>
    </source>
</evidence>
<evidence type="ECO:0000313" key="1">
    <source>
        <dbReference type="EMBL" id="MBO8468333.1"/>
    </source>
</evidence>
<organism evidence="1 2">
    <name type="scientific">Candidatus Ornithospirochaeta stercoravium</name>
    <dbReference type="NCBI Taxonomy" id="2840897"/>
    <lineage>
        <taxon>Bacteria</taxon>
        <taxon>Pseudomonadati</taxon>
        <taxon>Spirochaetota</taxon>
        <taxon>Spirochaetia</taxon>
        <taxon>Spirochaetales</taxon>
        <taxon>Spirochaetaceae</taxon>
        <taxon>Spirochaetaceae incertae sedis</taxon>
        <taxon>Candidatus Ornithospirochaeta</taxon>
    </lineage>
</organism>
<gene>
    <name evidence="1" type="primary">amrB</name>
    <name evidence="1" type="ORF">IAA72_00925</name>
</gene>
<dbReference type="Gene3D" id="3.40.830.10">
    <property type="entry name" value="LigB-like"/>
    <property type="match status" value="1"/>
</dbReference>
<dbReference type="InterPro" id="IPR002737">
    <property type="entry name" value="MEMO1_fam"/>
</dbReference>
<dbReference type="NCBIfam" id="TIGR04336">
    <property type="entry name" value="AmmeMemoSam_B"/>
    <property type="match status" value="1"/>
</dbReference>
<proteinExistence type="predicted"/>
<dbReference type="AlphaFoldDB" id="A0A9D9NCG9"/>
<name>A0A9D9NCG9_9SPIO</name>
<protein>
    <submittedName>
        <fullName evidence="1">AmmeMemoRadiSam system protein B</fullName>
    </submittedName>
</protein>
<comment type="caution">
    <text evidence="1">The sequence shown here is derived from an EMBL/GenBank/DDBJ whole genome shotgun (WGS) entry which is preliminary data.</text>
</comment>
<reference evidence="1" key="1">
    <citation type="submission" date="2020-10" db="EMBL/GenBank/DDBJ databases">
        <authorList>
            <person name="Gilroy R."/>
        </authorList>
    </citation>
    <scope>NUCLEOTIDE SEQUENCE</scope>
    <source>
        <strain evidence="1">14700</strain>
    </source>
</reference>
<dbReference type="Pfam" id="PF01875">
    <property type="entry name" value="Memo"/>
    <property type="match status" value="1"/>
</dbReference>